<protein>
    <submittedName>
        <fullName evidence="2">Toll/interleukin-1 receptor homology (TIR) domain-containing protein</fullName>
    </submittedName>
</protein>
<dbReference type="Proteomes" id="UP000243975">
    <property type="component" value="Unassembled WGS sequence"/>
</dbReference>
<feature type="domain" description="TIR" evidence="1">
    <location>
        <begin position="822"/>
        <end position="954"/>
    </location>
</feature>
<reference evidence="2 3" key="1">
    <citation type="journal article" date="2016" name="Sci. Rep.">
        <title>The genome sequence of the outbreeding globe artichoke constructed de novo incorporating a phase-aware low-pass sequencing strategy of F1 progeny.</title>
        <authorList>
            <person name="Scaglione D."/>
            <person name="Reyes-Chin-Wo S."/>
            <person name="Acquadro A."/>
            <person name="Froenicke L."/>
            <person name="Portis E."/>
            <person name="Beitel C."/>
            <person name="Tirone M."/>
            <person name="Mauro R."/>
            <person name="Lo Monaco A."/>
            <person name="Mauromicale G."/>
            <person name="Faccioli P."/>
            <person name="Cattivelli L."/>
            <person name="Rieseberg L."/>
            <person name="Michelmore R."/>
            <person name="Lanteri S."/>
        </authorList>
    </citation>
    <scope>NUCLEOTIDE SEQUENCE [LARGE SCALE GENOMIC DNA]</scope>
    <source>
        <strain evidence="2">2C</strain>
    </source>
</reference>
<dbReference type="Gene3D" id="3.80.10.10">
    <property type="entry name" value="Ribonuclease Inhibitor"/>
    <property type="match status" value="2"/>
</dbReference>
<organism evidence="2 3">
    <name type="scientific">Cynara cardunculus var. scolymus</name>
    <name type="common">Globe artichoke</name>
    <name type="synonym">Cynara scolymus</name>
    <dbReference type="NCBI Taxonomy" id="59895"/>
    <lineage>
        <taxon>Eukaryota</taxon>
        <taxon>Viridiplantae</taxon>
        <taxon>Streptophyta</taxon>
        <taxon>Embryophyta</taxon>
        <taxon>Tracheophyta</taxon>
        <taxon>Spermatophyta</taxon>
        <taxon>Magnoliopsida</taxon>
        <taxon>eudicotyledons</taxon>
        <taxon>Gunneridae</taxon>
        <taxon>Pentapetalae</taxon>
        <taxon>asterids</taxon>
        <taxon>campanulids</taxon>
        <taxon>Asterales</taxon>
        <taxon>Asteraceae</taxon>
        <taxon>Carduoideae</taxon>
        <taxon>Cardueae</taxon>
        <taxon>Carduinae</taxon>
        <taxon>Cynara</taxon>
    </lineage>
</organism>
<comment type="caution">
    <text evidence="2">The sequence shown here is derived from an EMBL/GenBank/DDBJ whole genome shotgun (WGS) entry which is preliminary data.</text>
</comment>
<evidence type="ECO:0000259" key="1">
    <source>
        <dbReference type="PROSITE" id="PS50104"/>
    </source>
</evidence>
<dbReference type="EMBL" id="LEKV01005392">
    <property type="protein sequence ID" value="KVH88490.1"/>
    <property type="molecule type" value="Genomic_DNA"/>
</dbReference>
<dbReference type="SUPFAM" id="SSF52058">
    <property type="entry name" value="L domain-like"/>
    <property type="match status" value="1"/>
</dbReference>
<dbReference type="GO" id="GO:0007165">
    <property type="term" value="P:signal transduction"/>
    <property type="evidence" value="ECO:0007669"/>
    <property type="project" value="InterPro"/>
</dbReference>
<dbReference type="Gramene" id="KVH88490">
    <property type="protein sequence ID" value="KVH88490"/>
    <property type="gene ID" value="Ccrd_026691"/>
</dbReference>
<dbReference type="InterPro" id="IPR000157">
    <property type="entry name" value="TIR_dom"/>
</dbReference>
<dbReference type="InterPro" id="IPR032675">
    <property type="entry name" value="LRR_dom_sf"/>
</dbReference>
<dbReference type="InterPro" id="IPR044974">
    <property type="entry name" value="Disease_R_plants"/>
</dbReference>
<dbReference type="PANTHER" id="PTHR11017">
    <property type="entry name" value="LEUCINE-RICH REPEAT-CONTAINING PROTEIN"/>
    <property type="match status" value="1"/>
</dbReference>
<keyword evidence="2" id="KW-0675">Receptor</keyword>
<dbReference type="PROSITE" id="PS50104">
    <property type="entry name" value="TIR"/>
    <property type="match status" value="1"/>
</dbReference>
<sequence>MLTLFMLNLQPSGLWTDALELMDNLKLLQLNFVELNGSYENFSVDLRWLCWLGFHLRTIPSDLFMGNLVAVDMSYSNLEVFDPPMVLHSLQILNLKDSHNLFEIRNIYKIPLLETLILWNCNSLVHVCETIGDLNHLTLLNMTGCHSLCKREKNNLLEASTSGKEVTIQPPFSFPQSLERLFLNDCKLECTDYLPLSFDVQPFLQYLNLSNGLFEFLPYYHHLINLRVLDLTFSSRLKWLLCLPNTLAELYVYSCKSLEKITFQSPRFTLQEFGYSGCINLAEIEGFIKLVPIAKLDESDLGHMKWLKEYQNHEVLLMLYEFDIMSTSLPDVEDSNMMPEYISESPFLFFDVPSCSNNKRIKGLNVTFRYTLSGDDGAWFAKISTDNGVDLMYNPKVYGKPDSGEVGIWVSYWPIRSAIDVGDKVNVSIVVLSGLMVRQCGASLVYADDEEEHETLEKNTGWVETLGGNLSGFQLSTGAYYLCRRDLFELMEVGRLTPHWFRILFGDTIDYTEVQGWRKTGRPKRSNPSYTELKTVRCIIHGPEQEEIYKIAEMSKSSLVDKNVDFTSSILGVGDMMKSGTISEIGSATRKEESESYNLETIGMSDSDETTESALKDESKSAVIYEVSDEASLTTVAGFIKLVPIAKLDETNLENLKWLIKDQNHDVPPVGDDELTFGRSSSHVQLRSTLDIGDTVNVSSAVMRGLEVHECGASLVYTDNKMAEVTLENNMGWVEILGGGLSGFQLSTGAYYLCRRNFFELMEVGRQIPYWFKVLVGDAMTIQEKSQSYNLETMGKYKAVVSDETTESTTILHDDKSKSVVFSYDVYLSFRSEYTRFPFINHFLEKLKQAGIHPIRAVIDSNRDGIVMSRSKGVIKESKGSIVVFSEAYATSDVRMQNKTFQIEFQTSTSTRGTYDNMYLWKAALTEVTDLSYLVYPGPDITREEFLKTVVETIRNEIDRK</sequence>
<proteinExistence type="predicted"/>
<keyword evidence="3" id="KW-1185">Reference proteome</keyword>
<dbReference type="SUPFAM" id="SSF52200">
    <property type="entry name" value="Toll/Interleukin receptor TIR domain"/>
    <property type="match status" value="1"/>
</dbReference>
<dbReference type="Pfam" id="PF01582">
    <property type="entry name" value="TIR"/>
    <property type="match status" value="1"/>
</dbReference>
<accession>A0A103XD26</accession>
<evidence type="ECO:0000313" key="2">
    <source>
        <dbReference type="EMBL" id="KVH88490.1"/>
    </source>
</evidence>
<dbReference type="PANTHER" id="PTHR11017:SF585">
    <property type="entry name" value="TIR DOMAIN-CONTAINING PROTEIN"/>
    <property type="match status" value="1"/>
</dbReference>
<dbReference type="GO" id="GO:0006952">
    <property type="term" value="P:defense response"/>
    <property type="evidence" value="ECO:0007669"/>
    <property type="project" value="InterPro"/>
</dbReference>
<evidence type="ECO:0000313" key="3">
    <source>
        <dbReference type="Proteomes" id="UP000243975"/>
    </source>
</evidence>
<dbReference type="InterPro" id="IPR035897">
    <property type="entry name" value="Toll_tir_struct_dom_sf"/>
</dbReference>
<dbReference type="AlphaFoldDB" id="A0A103XD26"/>
<name>A0A103XD26_CYNCS</name>
<dbReference type="Gene3D" id="3.40.50.10140">
    <property type="entry name" value="Toll/interleukin-1 receptor homology (TIR) domain"/>
    <property type="match status" value="1"/>
</dbReference>
<gene>
    <name evidence="2" type="ORF">Ccrd_026691</name>
</gene>